<protein>
    <submittedName>
        <fullName evidence="2">Uncharacterized protein</fullName>
    </submittedName>
</protein>
<feature type="transmembrane region" description="Helical" evidence="1">
    <location>
        <begin position="56"/>
        <end position="77"/>
    </location>
</feature>
<reference evidence="2" key="1">
    <citation type="submission" date="2023-07" db="EMBL/GenBank/DDBJ databases">
        <authorList>
            <consortium name="AG Swart"/>
            <person name="Singh M."/>
            <person name="Singh A."/>
            <person name="Seah K."/>
            <person name="Emmerich C."/>
        </authorList>
    </citation>
    <scope>NUCLEOTIDE SEQUENCE</scope>
    <source>
        <strain evidence="2">DP1</strain>
    </source>
</reference>
<dbReference type="EMBL" id="CAMPGE010008333">
    <property type="protein sequence ID" value="CAI2367233.1"/>
    <property type="molecule type" value="Genomic_DNA"/>
</dbReference>
<keyword evidence="1" id="KW-0812">Transmembrane</keyword>
<feature type="transmembrane region" description="Helical" evidence="1">
    <location>
        <begin position="89"/>
        <end position="110"/>
    </location>
</feature>
<keyword evidence="1" id="KW-1133">Transmembrane helix</keyword>
<evidence type="ECO:0000256" key="1">
    <source>
        <dbReference type="SAM" id="Phobius"/>
    </source>
</evidence>
<sequence>MLPQDRISPGQDKLAQEISSDLKEQFDSIENCPKQAQAELDSSKVQRDDSSKNKMAGIFFGLGMNVVWSICPLTLGFTYKYTNIKAYEVIYWKSIFMNIANLLLCRYHYLILPTKKENRKPVSVLEIPEDCRNIFAINYPTCGSYFNDFPVSSFESNGEILSR</sequence>
<keyword evidence="3" id="KW-1185">Reference proteome</keyword>
<organism evidence="2 3">
    <name type="scientific">Euplotes crassus</name>
    <dbReference type="NCBI Taxonomy" id="5936"/>
    <lineage>
        <taxon>Eukaryota</taxon>
        <taxon>Sar</taxon>
        <taxon>Alveolata</taxon>
        <taxon>Ciliophora</taxon>
        <taxon>Intramacronucleata</taxon>
        <taxon>Spirotrichea</taxon>
        <taxon>Hypotrichia</taxon>
        <taxon>Euplotida</taxon>
        <taxon>Euplotidae</taxon>
        <taxon>Moneuplotes</taxon>
    </lineage>
</organism>
<name>A0AAD1UH96_EUPCR</name>
<keyword evidence="1" id="KW-0472">Membrane</keyword>
<dbReference type="AlphaFoldDB" id="A0AAD1UH96"/>
<comment type="caution">
    <text evidence="2">The sequence shown here is derived from an EMBL/GenBank/DDBJ whole genome shotgun (WGS) entry which is preliminary data.</text>
</comment>
<evidence type="ECO:0000313" key="2">
    <source>
        <dbReference type="EMBL" id="CAI2367233.1"/>
    </source>
</evidence>
<proteinExistence type="predicted"/>
<dbReference type="Proteomes" id="UP001295684">
    <property type="component" value="Unassembled WGS sequence"/>
</dbReference>
<evidence type="ECO:0000313" key="3">
    <source>
        <dbReference type="Proteomes" id="UP001295684"/>
    </source>
</evidence>
<accession>A0AAD1UH96</accession>
<gene>
    <name evidence="2" type="ORF">ECRASSUSDP1_LOCUS8513</name>
</gene>